<protein>
    <submittedName>
        <fullName evidence="2">Uncharacterized protein</fullName>
    </submittedName>
</protein>
<dbReference type="AlphaFoldDB" id="A0A075A269"/>
<dbReference type="Proteomes" id="UP000054324">
    <property type="component" value="Unassembled WGS sequence"/>
</dbReference>
<accession>A0A075A269</accession>
<name>A0A075A269_OPIVI</name>
<dbReference type="RefSeq" id="XP_009162509.1">
    <property type="nucleotide sequence ID" value="XM_009164245.1"/>
</dbReference>
<dbReference type="CTD" id="20314660"/>
<sequence length="75" mass="7967">MCLAWLTDCNRVSSAPDQRTAISSACSISVSKYPGGISNPQELEGVDHGSDPRSDHMEGEVEEEGWKGTALLGTT</sequence>
<dbReference type="KEGG" id="ovi:T265_00472"/>
<reference evidence="2 3" key="1">
    <citation type="submission" date="2013-11" db="EMBL/GenBank/DDBJ databases">
        <title>Opisthorchis viverrini - life in the bile duct.</title>
        <authorList>
            <person name="Young N.D."/>
            <person name="Nagarajan N."/>
            <person name="Lin S.J."/>
            <person name="Korhonen P.K."/>
            <person name="Jex A.R."/>
            <person name="Hall R.S."/>
            <person name="Safavi-Hemami H."/>
            <person name="Kaewkong W."/>
            <person name="Bertrand D."/>
            <person name="Gao S."/>
            <person name="Seet Q."/>
            <person name="Wongkham S."/>
            <person name="Teh B.T."/>
            <person name="Wongkham C."/>
            <person name="Intapan P.M."/>
            <person name="Maleewong W."/>
            <person name="Yang X."/>
            <person name="Hu M."/>
            <person name="Wang Z."/>
            <person name="Hofmann A."/>
            <person name="Sternberg P.W."/>
            <person name="Tan P."/>
            <person name="Wang J."/>
            <person name="Gasser R.B."/>
        </authorList>
    </citation>
    <scope>NUCLEOTIDE SEQUENCE [LARGE SCALE GENOMIC DNA]</scope>
</reference>
<organism evidence="2 3">
    <name type="scientific">Opisthorchis viverrini</name>
    <name type="common">Southeast Asian liver fluke</name>
    <dbReference type="NCBI Taxonomy" id="6198"/>
    <lineage>
        <taxon>Eukaryota</taxon>
        <taxon>Metazoa</taxon>
        <taxon>Spiralia</taxon>
        <taxon>Lophotrochozoa</taxon>
        <taxon>Platyhelminthes</taxon>
        <taxon>Trematoda</taxon>
        <taxon>Digenea</taxon>
        <taxon>Opisthorchiida</taxon>
        <taxon>Opisthorchiata</taxon>
        <taxon>Opisthorchiidae</taxon>
        <taxon>Opisthorchis</taxon>
    </lineage>
</organism>
<gene>
    <name evidence="2" type="ORF">T265_00472</name>
</gene>
<feature type="region of interest" description="Disordered" evidence="1">
    <location>
        <begin position="37"/>
        <end position="75"/>
    </location>
</feature>
<dbReference type="GeneID" id="20314660"/>
<keyword evidence="3" id="KW-1185">Reference proteome</keyword>
<proteinExistence type="predicted"/>
<feature type="compositionally biased region" description="Basic and acidic residues" evidence="1">
    <location>
        <begin position="45"/>
        <end position="59"/>
    </location>
</feature>
<dbReference type="EMBL" id="KL596622">
    <property type="protein sequence ID" value="KER33808.1"/>
    <property type="molecule type" value="Genomic_DNA"/>
</dbReference>
<evidence type="ECO:0000256" key="1">
    <source>
        <dbReference type="SAM" id="MobiDB-lite"/>
    </source>
</evidence>
<evidence type="ECO:0000313" key="2">
    <source>
        <dbReference type="EMBL" id="KER33808.1"/>
    </source>
</evidence>
<evidence type="ECO:0000313" key="3">
    <source>
        <dbReference type="Proteomes" id="UP000054324"/>
    </source>
</evidence>